<accession>D3DF70</accession>
<name>D3DF70_HYDTT</name>
<feature type="binding site" evidence="6">
    <location>
        <position position="38"/>
    </location>
    <ligand>
        <name>Fe cation</name>
        <dbReference type="ChEBI" id="CHEBI:24875"/>
        <label>1</label>
    </ligand>
</feature>
<dbReference type="InterPro" id="IPR005235">
    <property type="entry name" value="YmdB-like"/>
</dbReference>
<feature type="binding site" evidence="6">
    <location>
        <position position="174"/>
    </location>
    <ligand>
        <name>Fe cation</name>
        <dbReference type="ChEBI" id="CHEBI:24875"/>
        <label>2</label>
    </ligand>
</feature>
<keyword evidence="1 6" id="KW-0479">Metal-binding</keyword>
<dbReference type="PANTHER" id="PTHR36303:SF1">
    <property type="entry name" value="2',3'-CYCLIC-NUCLEOTIDE 2'-PHOSPHODIESTERASE"/>
    <property type="match status" value="1"/>
</dbReference>
<comment type="similarity">
    <text evidence="4">Belongs to the YmdB-like family.</text>
</comment>
<dbReference type="EMBL" id="AP011112">
    <property type="protein sequence ID" value="BAI68472.1"/>
    <property type="molecule type" value="Genomic_DNA"/>
</dbReference>
<dbReference type="PANTHER" id="PTHR36303">
    <property type="entry name" value="2',3'-CYCLIC-NUCLEOTIDE 2'-PHOSPHODIESTERASE"/>
    <property type="match status" value="1"/>
</dbReference>
<feature type="binding site" evidence="6">
    <location>
        <position position="65"/>
    </location>
    <ligand>
        <name>Fe cation</name>
        <dbReference type="ChEBI" id="CHEBI:24875"/>
        <label>2</label>
    </ligand>
</feature>
<dbReference type="STRING" id="608538.HTH_0005"/>
<reference evidence="7 8" key="1">
    <citation type="journal article" date="2010" name="J. Bacteriol.">
        <title>Complete genome sequence of the thermophilic, obligately chemolithoautotrophic hydrogen-oxidizing bacterium Hydrogenobacter thermophilus TK-6.</title>
        <authorList>
            <person name="Arai H."/>
            <person name="Kanbe H."/>
            <person name="Ishii M."/>
            <person name="Igarashi Y."/>
        </authorList>
    </citation>
    <scope>NUCLEOTIDE SEQUENCE [LARGE SCALE GENOMIC DNA]</scope>
    <source>
        <strain evidence="8">DSM 6534 / IAM 12695 / TK-6 [Tokyo]</strain>
    </source>
</reference>
<dbReference type="CDD" id="cd07382">
    <property type="entry name" value="MPP_DR1281"/>
    <property type="match status" value="1"/>
</dbReference>
<evidence type="ECO:0000256" key="6">
    <source>
        <dbReference type="PIRSR" id="PIRSR004789-51"/>
    </source>
</evidence>
<dbReference type="GO" id="GO:0046872">
    <property type="term" value="F:metal ion binding"/>
    <property type="evidence" value="ECO:0007669"/>
    <property type="project" value="UniProtKB-KW"/>
</dbReference>
<keyword evidence="8" id="KW-1185">Reference proteome</keyword>
<dbReference type="RefSeq" id="WP_012962655.1">
    <property type="nucleotide sequence ID" value="NC_013799.1"/>
</dbReference>
<dbReference type="KEGG" id="hte:Hydth_0006"/>
<dbReference type="AlphaFoldDB" id="D3DF70"/>
<feature type="binding site" evidence="6">
    <location>
        <position position="37"/>
    </location>
    <ligand>
        <name>Fe cation</name>
        <dbReference type="ChEBI" id="CHEBI:24875"/>
        <label>1</label>
    </ligand>
</feature>
<feature type="binding site" evidence="6">
    <location>
        <position position="176"/>
    </location>
    <ligand>
        <name>Fe cation</name>
        <dbReference type="ChEBI" id="CHEBI:24875"/>
        <label>1</label>
    </ligand>
</feature>
<evidence type="ECO:0000313" key="8">
    <source>
        <dbReference type="Proteomes" id="UP000002574"/>
    </source>
</evidence>
<feature type="binding site" evidence="6">
    <location>
        <position position="149"/>
    </location>
    <ligand>
        <name>Fe cation</name>
        <dbReference type="ChEBI" id="CHEBI:24875"/>
        <label>2</label>
    </ligand>
</feature>
<keyword evidence="2" id="KW-0378">Hydrolase</keyword>
<evidence type="ECO:0000256" key="5">
    <source>
        <dbReference type="PIRSR" id="PIRSR004789-50"/>
    </source>
</evidence>
<evidence type="ECO:0000313" key="7">
    <source>
        <dbReference type="EMBL" id="BAI68472.1"/>
    </source>
</evidence>
<gene>
    <name evidence="7" type="ordered locus">HTH_0005</name>
</gene>
<feature type="binding site" evidence="6">
    <location>
        <position position="8"/>
    </location>
    <ligand>
        <name>Fe cation</name>
        <dbReference type="ChEBI" id="CHEBI:24875"/>
        <label>1</label>
    </ligand>
</feature>
<dbReference type="KEGG" id="hth:HTH_0005"/>
<evidence type="ECO:0000256" key="1">
    <source>
        <dbReference type="ARBA" id="ARBA00022723"/>
    </source>
</evidence>
<feature type="binding site" evidence="6">
    <location>
        <position position="37"/>
    </location>
    <ligand>
        <name>Fe cation</name>
        <dbReference type="ChEBI" id="CHEBI:24875"/>
        <label>2</label>
    </ligand>
</feature>
<evidence type="ECO:0000256" key="4">
    <source>
        <dbReference type="ARBA" id="ARBA00061401"/>
    </source>
</evidence>
<dbReference type="PATRIC" id="fig|608538.5.peg.6"/>
<dbReference type="Proteomes" id="UP000002574">
    <property type="component" value="Chromosome"/>
</dbReference>
<dbReference type="PIRSF" id="PIRSF004789">
    <property type="entry name" value="DR1281"/>
    <property type="match status" value="1"/>
</dbReference>
<dbReference type="Pfam" id="PF13277">
    <property type="entry name" value="YmdB"/>
    <property type="match status" value="1"/>
</dbReference>
<dbReference type="InterPro" id="IPR029052">
    <property type="entry name" value="Metallo-depent_PP-like"/>
</dbReference>
<sequence length="267" mass="30067">MRLFVAGDIIGKPGRRALRYMLKQYRQVVDLVIVNVENAAGGFGITKKVYEELKSMGVDLMTSGNHIWDNKEVFGFIDEVDDLLRPANYPDGVPGRGYGIFEKSGVKFVLINLMGRSLLDSNLDNPFKTFDRIYQEVSKETNIILVDFHAETTSEKWAFGIYADGRASLVYGTHTHVPTADQIVLKHGTGYITDVGMSGCWYSAIGMKPKEAIERFLTGIPQKYQVEEQEDVVFNGILVEIDPFTGKTTAIERLQRYIKREELLGVL</sequence>
<dbReference type="OrthoDB" id="9801109at2"/>
<dbReference type="eggNOG" id="COG1692">
    <property type="taxonomic scope" value="Bacteria"/>
</dbReference>
<evidence type="ECO:0000256" key="2">
    <source>
        <dbReference type="ARBA" id="ARBA00022801"/>
    </source>
</evidence>
<keyword evidence="3" id="KW-0408">Iron</keyword>
<dbReference type="FunFam" id="3.60.21.10:FF:000016">
    <property type="entry name" value="Putative metallophosphoesterase"/>
    <property type="match status" value="1"/>
</dbReference>
<dbReference type="SUPFAM" id="SSF56300">
    <property type="entry name" value="Metallo-dependent phosphatases"/>
    <property type="match status" value="1"/>
</dbReference>
<dbReference type="NCBIfam" id="TIGR00282">
    <property type="entry name" value="TIGR00282 family metallophosphoesterase"/>
    <property type="match status" value="1"/>
</dbReference>
<dbReference type="Gene3D" id="3.60.21.10">
    <property type="match status" value="1"/>
</dbReference>
<protein>
    <submittedName>
        <fullName evidence="7">Metallophosphoesterase</fullName>
    </submittedName>
</protein>
<feature type="active site" description="Proton donor" evidence="5">
    <location>
        <position position="66"/>
    </location>
</feature>
<dbReference type="GO" id="GO:0004113">
    <property type="term" value="F:2',3'-cyclic-nucleotide 3'-phosphodiesterase activity"/>
    <property type="evidence" value="ECO:0007669"/>
    <property type="project" value="TreeGrafter"/>
</dbReference>
<organism evidence="7 8">
    <name type="scientific">Hydrogenobacter thermophilus (strain DSM 6534 / IAM 12695 / TK-6)</name>
    <dbReference type="NCBI Taxonomy" id="608538"/>
    <lineage>
        <taxon>Bacteria</taxon>
        <taxon>Pseudomonadati</taxon>
        <taxon>Aquificota</taxon>
        <taxon>Aquificia</taxon>
        <taxon>Aquificales</taxon>
        <taxon>Aquificaceae</taxon>
        <taxon>Hydrogenobacter</taxon>
    </lineage>
</organism>
<proteinExistence type="inferred from homology"/>
<evidence type="ECO:0000256" key="3">
    <source>
        <dbReference type="ARBA" id="ARBA00023004"/>
    </source>
</evidence>